<evidence type="ECO:0000256" key="3">
    <source>
        <dbReference type="ARBA" id="ARBA00022553"/>
    </source>
</evidence>
<dbReference type="AlphaFoldDB" id="A0A7W8XYP4"/>
<dbReference type="FunFam" id="3.30.565.10:FF:000006">
    <property type="entry name" value="Sensor histidine kinase WalK"/>
    <property type="match status" value="1"/>
</dbReference>
<dbReference type="Proteomes" id="UP000549882">
    <property type="component" value="Unassembled WGS sequence"/>
</dbReference>
<gene>
    <name evidence="8" type="ORF">GGD50_006680</name>
</gene>
<evidence type="ECO:0000313" key="9">
    <source>
        <dbReference type="Proteomes" id="UP000549882"/>
    </source>
</evidence>
<dbReference type="CDD" id="cd00075">
    <property type="entry name" value="HATPase"/>
    <property type="match status" value="1"/>
</dbReference>
<evidence type="ECO:0000256" key="6">
    <source>
        <dbReference type="ARBA" id="ARBA00023012"/>
    </source>
</evidence>
<dbReference type="InterPro" id="IPR005467">
    <property type="entry name" value="His_kinase_dom"/>
</dbReference>
<dbReference type="PANTHER" id="PTHR43711:SF1">
    <property type="entry name" value="HISTIDINE KINASE 1"/>
    <property type="match status" value="1"/>
</dbReference>
<dbReference type="CDD" id="cd00082">
    <property type="entry name" value="HisKA"/>
    <property type="match status" value="1"/>
</dbReference>
<dbReference type="InterPro" id="IPR003594">
    <property type="entry name" value="HATPase_dom"/>
</dbReference>
<feature type="domain" description="Histidine kinase" evidence="7">
    <location>
        <begin position="179"/>
        <end position="394"/>
    </location>
</feature>
<dbReference type="SMART" id="SM00388">
    <property type="entry name" value="HisKA"/>
    <property type="match status" value="1"/>
</dbReference>
<dbReference type="InterPro" id="IPR036890">
    <property type="entry name" value="HATPase_C_sf"/>
</dbReference>
<evidence type="ECO:0000259" key="7">
    <source>
        <dbReference type="PROSITE" id="PS50109"/>
    </source>
</evidence>
<dbReference type="SUPFAM" id="SSF47384">
    <property type="entry name" value="Homodimeric domain of signal transducing histidine kinase"/>
    <property type="match status" value="1"/>
</dbReference>
<evidence type="ECO:0000313" key="8">
    <source>
        <dbReference type="EMBL" id="MBB5578024.1"/>
    </source>
</evidence>
<dbReference type="Pfam" id="PF02518">
    <property type="entry name" value="HATPase_c"/>
    <property type="match status" value="1"/>
</dbReference>
<comment type="catalytic activity">
    <reaction evidence="1">
        <text>ATP + protein L-histidine = ADP + protein N-phospho-L-histidine.</text>
        <dbReference type="EC" id="2.7.13.3"/>
    </reaction>
</comment>
<dbReference type="RefSeq" id="WP_183941345.1">
    <property type="nucleotide sequence ID" value="NZ_JACHBI010000035.1"/>
</dbReference>
<proteinExistence type="predicted"/>
<keyword evidence="5 8" id="KW-0418">Kinase</keyword>
<dbReference type="EC" id="2.7.13.3" evidence="2"/>
<keyword evidence="4" id="KW-0808">Transferase</keyword>
<dbReference type="InterPro" id="IPR004358">
    <property type="entry name" value="Sig_transdc_His_kin-like_C"/>
</dbReference>
<dbReference type="InterPro" id="IPR036097">
    <property type="entry name" value="HisK_dim/P_sf"/>
</dbReference>
<evidence type="ECO:0000256" key="4">
    <source>
        <dbReference type="ARBA" id="ARBA00022679"/>
    </source>
</evidence>
<dbReference type="Gene3D" id="3.30.565.10">
    <property type="entry name" value="Histidine kinase-like ATPase, C-terminal domain"/>
    <property type="match status" value="1"/>
</dbReference>
<dbReference type="PRINTS" id="PR00344">
    <property type="entry name" value="BCTRLSENSOR"/>
</dbReference>
<dbReference type="SUPFAM" id="SSF55874">
    <property type="entry name" value="ATPase domain of HSP90 chaperone/DNA topoisomerase II/histidine kinase"/>
    <property type="match status" value="1"/>
</dbReference>
<dbReference type="EMBL" id="JACHBI010000035">
    <property type="protein sequence ID" value="MBB5578024.1"/>
    <property type="molecule type" value="Genomic_DNA"/>
</dbReference>
<keyword evidence="3" id="KW-0597">Phosphoprotein</keyword>
<evidence type="ECO:0000256" key="5">
    <source>
        <dbReference type="ARBA" id="ARBA00022777"/>
    </source>
</evidence>
<keyword evidence="6" id="KW-0902">Two-component regulatory system</keyword>
<dbReference type="PROSITE" id="PS50109">
    <property type="entry name" value="HIS_KIN"/>
    <property type="match status" value="1"/>
</dbReference>
<reference evidence="8 9" key="1">
    <citation type="submission" date="2020-08" db="EMBL/GenBank/DDBJ databases">
        <title>Genomic Encyclopedia of Type Strains, Phase IV (KMG-V): Genome sequencing to study the core and pangenomes of soil and plant-associated prokaryotes.</title>
        <authorList>
            <person name="Whitman W."/>
        </authorList>
    </citation>
    <scope>NUCLEOTIDE SEQUENCE [LARGE SCALE GENOMIC DNA]</scope>
    <source>
        <strain evidence="8 9">SEMIA 4064</strain>
    </source>
</reference>
<dbReference type="PANTHER" id="PTHR43711">
    <property type="entry name" value="TWO-COMPONENT HISTIDINE KINASE"/>
    <property type="match status" value="1"/>
</dbReference>
<dbReference type="InterPro" id="IPR003661">
    <property type="entry name" value="HisK_dim/P_dom"/>
</dbReference>
<dbReference type="SMART" id="SM00387">
    <property type="entry name" value="HATPase_c"/>
    <property type="match status" value="1"/>
</dbReference>
<comment type="caution">
    <text evidence="8">The sequence shown here is derived from an EMBL/GenBank/DDBJ whole genome shotgun (WGS) entry which is preliminary data.</text>
</comment>
<protein>
    <recommendedName>
        <fullName evidence="2">histidine kinase</fullName>
        <ecNumber evidence="2">2.7.13.3</ecNumber>
    </recommendedName>
</protein>
<accession>A0A7W8XYP4</accession>
<dbReference type="Pfam" id="PF00512">
    <property type="entry name" value="HisKA"/>
    <property type="match status" value="1"/>
</dbReference>
<organism evidence="8 9">
    <name type="scientific">Rhizobium paranaense</name>
    <dbReference type="NCBI Taxonomy" id="1650438"/>
    <lineage>
        <taxon>Bacteria</taxon>
        <taxon>Pseudomonadati</taxon>
        <taxon>Pseudomonadota</taxon>
        <taxon>Alphaproteobacteria</taxon>
        <taxon>Hyphomicrobiales</taxon>
        <taxon>Rhizobiaceae</taxon>
        <taxon>Rhizobium/Agrobacterium group</taxon>
        <taxon>Rhizobium</taxon>
    </lineage>
</organism>
<evidence type="ECO:0000256" key="1">
    <source>
        <dbReference type="ARBA" id="ARBA00000085"/>
    </source>
</evidence>
<dbReference type="GO" id="GO:0000155">
    <property type="term" value="F:phosphorelay sensor kinase activity"/>
    <property type="evidence" value="ECO:0007669"/>
    <property type="project" value="InterPro"/>
</dbReference>
<keyword evidence="9" id="KW-1185">Reference proteome</keyword>
<dbReference type="Pfam" id="PF12860">
    <property type="entry name" value="PAS_7"/>
    <property type="match status" value="1"/>
</dbReference>
<sequence>MDAQTWVTRQQDGLLDIALDNMPHGLCMFSADKKLILCNFSYAHMYNLREDLTVAGTPLQAILDYRANLGNGPLHTATYFDVVGLAAQKGGRASQDVTLQDGRVVRITHSSMDDGRYVATHEDITESVRNAEALVKHKETLEATVALRTKEVEEQACELERLLLQERNINELQRQFVALASHEFRTPLAIIDGAAQRLLRVKGEISLQFVRDKAEQIRSSVMRIVDLMESILAASRMENGTIQIRHEQFPLRAMIESCCHRQSTITKSHRILSNIDSLPECIEADKFALEQVFSNLLSNAAKYAPDQPDIYVSGWQEGDAVKIVVRDNGVGIDAEDVPKIFQRYFRARTSTGIPGTGLGLYLVKQIVDLHGGSIEIDSKKDRGTSLIVTLPISKKATSSSTDRTSAA</sequence>
<dbReference type="InterPro" id="IPR050736">
    <property type="entry name" value="Sensor_HK_Regulatory"/>
</dbReference>
<evidence type="ECO:0000256" key="2">
    <source>
        <dbReference type="ARBA" id="ARBA00012438"/>
    </source>
</evidence>
<name>A0A7W8XYP4_9HYPH</name>
<dbReference type="Gene3D" id="3.30.450.20">
    <property type="entry name" value="PAS domain"/>
    <property type="match status" value="1"/>
</dbReference>
<dbReference type="Gene3D" id="1.10.287.130">
    <property type="match status" value="1"/>
</dbReference>